<feature type="compositionally biased region" description="Polar residues" evidence="1">
    <location>
        <begin position="1129"/>
        <end position="1146"/>
    </location>
</feature>
<dbReference type="Pfam" id="PF01048">
    <property type="entry name" value="PNP_UDP_1"/>
    <property type="match status" value="1"/>
</dbReference>
<evidence type="ECO:0000259" key="2">
    <source>
        <dbReference type="Pfam" id="PF01048"/>
    </source>
</evidence>
<dbReference type="PANTHER" id="PTHR46082">
    <property type="entry name" value="ATP/GTP-BINDING PROTEIN-RELATED"/>
    <property type="match status" value="1"/>
</dbReference>
<dbReference type="VEuPathDB" id="FungiDB:PODANS_3_8170"/>
<dbReference type="Gene3D" id="1.25.40.10">
    <property type="entry name" value="Tetratricopeptide repeat domain"/>
    <property type="match status" value="2"/>
</dbReference>
<dbReference type="SUPFAM" id="SSF52540">
    <property type="entry name" value="P-loop containing nucleoside triphosphate hydrolases"/>
    <property type="match status" value="1"/>
</dbReference>
<reference evidence="4" key="4">
    <citation type="submission" date="2015-04" db="EMBL/GenBank/DDBJ databases">
        <title>Maintaining two mating types: Structure of the mating type locus and its role in heterokaryosis in Podospora anserina.</title>
        <authorList>
            <person name="Grognet P."/>
            <person name="Bidard F."/>
            <person name="Kuchly C."/>
            <person name="Chan Ho Tong L."/>
            <person name="Coppin E."/>
            <person name="Ait Benkhali J."/>
            <person name="Couloux A."/>
            <person name="Wincker P."/>
            <person name="Debuchy R."/>
            <person name="Silar P."/>
        </authorList>
    </citation>
    <scope>NUCLEOTIDE SEQUENCE</scope>
</reference>
<dbReference type="Gene3D" id="3.40.50.1580">
    <property type="entry name" value="Nucleoside phosphorylase domain"/>
    <property type="match status" value="1"/>
</dbReference>
<feature type="compositionally biased region" description="Basic and acidic residues" evidence="1">
    <location>
        <begin position="1163"/>
        <end position="1176"/>
    </location>
</feature>
<accession>B2B074</accession>
<dbReference type="InterPro" id="IPR027417">
    <property type="entry name" value="P-loop_NTPase"/>
</dbReference>
<dbReference type="GO" id="GO:0009116">
    <property type="term" value="P:nucleoside metabolic process"/>
    <property type="evidence" value="ECO:0007669"/>
    <property type="project" value="InterPro"/>
</dbReference>
<dbReference type="Gene3D" id="3.40.50.300">
    <property type="entry name" value="P-loop containing nucleotide triphosphate hydrolases"/>
    <property type="match status" value="1"/>
</dbReference>
<protein>
    <submittedName>
        <fullName evidence="4">Kinesin light chain</fullName>
    </submittedName>
    <submittedName>
        <fullName evidence="3">Podospora anserina S mat+ genomic DNA chromosome 3, supercontig 2</fullName>
    </submittedName>
</protein>
<dbReference type="RefSeq" id="XP_001909622.1">
    <property type="nucleotide sequence ID" value="XM_001909587.1"/>
</dbReference>
<dbReference type="STRING" id="515849.B2B074"/>
<dbReference type="InterPro" id="IPR053137">
    <property type="entry name" value="NLR-like"/>
</dbReference>
<dbReference type="Pfam" id="PF13374">
    <property type="entry name" value="TPR_10"/>
    <property type="match status" value="4"/>
</dbReference>
<dbReference type="GO" id="GO:0003824">
    <property type="term" value="F:catalytic activity"/>
    <property type="evidence" value="ECO:0007669"/>
    <property type="project" value="InterPro"/>
</dbReference>
<feature type="domain" description="Nucleoside phosphorylase" evidence="2">
    <location>
        <begin position="77"/>
        <end position="358"/>
    </location>
</feature>
<reference evidence="3 5" key="1">
    <citation type="journal article" date="2008" name="Genome Biol.">
        <title>The genome sequence of the model ascomycete fungus Podospora anserina.</title>
        <authorList>
            <person name="Espagne E."/>
            <person name="Lespinet O."/>
            <person name="Malagnac F."/>
            <person name="Da Silva C."/>
            <person name="Jaillon O."/>
            <person name="Porcel B.M."/>
            <person name="Couloux A."/>
            <person name="Aury J.-M."/>
            <person name="Segurens B."/>
            <person name="Poulain J."/>
            <person name="Anthouard V."/>
            <person name="Grossetete S."/>
            <person name="Khalili H."/>
            <person name="Coppin E."/>
            <person name="Dequard-Chablat M."/>
            <person name="Picard M."/>
            <person name="Contamine V."/>
            <person name="Arnaise S."/>
            <person name="Bourdais A."/>
            <person name="Berteaux-Lecellier V."/>
            <person name="Gautheret D."/>
            <person name="de Vries R.P."/>
            <person name="Battaglia E."/>
            <person name="Coutinho P.M."/>
            <person name="Danchin E.G.J."/>
            <person name="Henrissat B."/>
            <person name="El Khoury R."/>
            <person name="Sainsard-Chanet A."/>
            <person name="Boivin A."/>
            <person name="Pinan-Lucarre B."/>
            <person name="Sellem C.H."/>
            <person name="Debuchy R."/>
            <person name="Wincker P."/>
            <person name="Weissenbach J."/>
            <person name="Silar P."/>
        </authorList>
    </citation>
    <scope>NUCLEOTIDE SEQUENCE [LARGE SCALE GENOMIC DNA]</scope>
    <source>
        <strain evidence="5">S / ATCC MYA-4624 / DSM 980 / FGSC 10383</strain>
        <strain evidence="3">S mat+</strain>
    </source>
</reference>
<dbReference type="KEGG" id="pan:PODANSg6658"/>
<sequence length="1189" mass="132353">MGTKPTSQNQPRTTSTYTHMFHADCLLIVSSSITEPSEQASLNVLRDRQFVIRPHAGSNEARTAVPPRRLATQNDLEIAVICALKTEADAVLALFDCRWDEPGWLFRGDTNAYTFGAIGRHNVVLIHMPHIGKVKAATAAAHCQRTFPNIGLALIVGVCGAVPFTSTGEEILLGDVIISERVVQYDFGRQYTEGFVLKDTPKDALAAPNNEISGLLSKLKTYDHRKELQEQIALYIRTVQDHPGLGSEYPGVEYDKRFPASYRHATDDISCEDCCDLGKLMPPSRLSQEPAVHIGMVASSDKVMRSANHRDAIARSSDVIGFEMEGAGVWGIFPCVVIKGVCDYADSHKAKGWQQYAAVTAAACMKAFLDHWRPSGRKPAAQTWFDVPYQKNDHFVGQSDILRKLRELPLKSASHTRVALCGLGGIGLFLTRNRKTQIAIEFTYWIKGTYDDISVFWVHASNHERFREAYTAIAQKYRIPGHEDPKAEVLPLVKSWLESKERGQWIMAIDNADDLELFFNRNGGLGRYLPECAHGTILITTRNLQVASRLTKGMASSVIRIGKMDEVETAQLLSTRLAEIDTMPGDYAGLSARLEHLPLALVQAASFIQENSITISRYIQLLDESDQTLIGLLSEDFETVGRDSETPRAVAEAWIISFKQIHNRNTLAGELLSIMSFLDRQTIPYEFLFTYAKDHGAGEFQLIKALGVLKAFSFVTEDKDQKFDMHRLVHLVTRKWLVQNGIKQKFAERALLVVTVCFPWGEYKNWTICNAYLPHTTAVLKLGEDISSRQGKLARASLLHNAGALFSGRGDFQRAALYLKEVWEISQAHLGEEHPGTLTSMNNLASTYQSQGRWKEAELLQLQVVEIRKRVLGEEHPGTITSMNNLALTYESQSRWKEAELLQLQVVETGKRVLGEEHPVTLTSMNNLASTYKSQGRWKEAELLQLQIVEIRKRVLGEEHPDTLNKCLCLREKVLGLDHHGTINTQAEIAWSYMEQGRLPEAERIQAGMLGKRKRILGEEHLHTLISMINLAHTWKVMGRLEAAVELMQECVRLRQKVLGSDHPDTVESLSALEEWQDLRGEGGGNGNTHGNSEANTAMKSGENAGGSSSHHEDVDNGTDDDAGYEGNENGNNKAGQSSESQQCQATRGGDEKGNIGDGIQDGEGRRSSEDGKTVEADESGYGPRPERF</sequence>
<dbReference type="InterPro" id="IPR035994">
    <property type="entry name" value="Nucleoside_phosphorylase_sf"/>
</dbReference>
<name>B2B074_PODAN</name>
<reference evidence="3" key="2">
    <citation type="submission" date="2008-07" db="EMBL/GenBank/DDBJ databases">
        <authorList>
            <person name="Genoscope - CEA"/>
        </authorList>
    </citation>
    <scope>NUCLEOTIDE SEQUENCE</scope>
    <source>
        <strain evidence="3">S mat+</strain>
    </source>
</reference>
<dbReference type="EMBL" id="CU638743">
    <property type="protein sequence ID" value="CAP70755.1"/>
    <property type="molecule type" value="Genomic_DNA"/>
</dbReference>
<dbReference type="InterPro" id="IPR011990">
    <property type="entry name" value="TPR-like_helical_dom_sf"/>
</dbReference>
<dbReference type="OrthoDB" id="427518at2759"/>
<dbReference type="HOGENOM" id="CLU_000288_125_3_1"/>
<dbReference type="eggNOG" id="KOG1840">
    <property type="taxonomic scope" value="Eukaryota"/>
</dbReference>
<dbReference type="Pfam" id="PF13424">
    <property type="entry name" value="TPR_12"/>
    <property type="match status" value="1"/>
</dbReference>
<dbReference type="PANTHER" id="PTHR46082:SF6">
    <property type="entry name" value="AAA+ ATPASE DOMAIN-CONTAINING PROTEIN-RELATED"/>
    <property type="match status" value="1"/>
</dbReference>
<proteinExistence type="predicted"/>
<dbReference type="InterPro" id="IPR000845">
    <property type="entry name" value="Nucleoside_phosphorylase_d"/>
</dbReference>
<reference evidence="5" key="3">
    <citation type="journal article" date="2014" name="Genetics">
        <title>Maintaining two mating types: Structure of the mating type locus and its role in heterokaryosis in Podospora anserina.</title>
        <authorList>
            <person name="Grognet P."/>
            <person name="Bidard F."/>
            <person name="Kuchly C."/>
            <person name="Tong L.C.H."/>
            <person name="Coppin E."/>
            <person name="Benkhali J.A."/>
            <person name="Couloux A."/>
            <person name="Wincker P."/>
            <person name="Debuchy R."/>
            <person name="Silar P."/>
        </authorList>
    </citation>
    <scope>GENOME REANNOTATION</scope>
    <source>
        <strain evidence="5">S / ATCC MYA-4624 / DSM 980 / FGSC 10383</strain>
    </source>
</reference>
<dbReference type="EMBL" id="FO904938">
    <property type="protein sequence ID" value="CDP27347.1"/>
    <property type="molecule type" value="Genomic_DNA"/>
</dbReference>
<keyword evidence="5" id="KW-1185">Reference proteome</keyword>
<gene>
    <name evidence="3" type="ORF">PODANS_3_8170</name>
</gene>
<dbReference type="SUPFAM" id="SSF48452">
    <property type="entry name" value="TPR-like"/>
    <property type="match status" value="2"/>
</dbReference>
<organism evidence="3">
    <name type="scientific">Podospora anserina (strain S / ATCC MYA-4624 / DSM 980 / FGSC 10383)</name>
    <name type="common">Pleurage anserina</name>
    <dbReference type="NCBI Taxonomy" id="515849"/>
    <lineage>
        <taxon>Eukaryota</taxon>
        <taxon>Fungi</taxon>
        <taxon>Dikarya</taxon>
        <taxon>Ascomycota</taxon>
        <taxon>Pezizomycotina</taxon>
        <taxon>Sordariomycetes</taxon>
        <taxon>Sordariomycetidae</taxon>
        <taxon>Sordariales</taxon>
        <taxon>Podosporaceae</taxon>
        <taxon>Podospora</taxon>
        <taxon>Podospora anserina</taxon>
    </lineage>
</organism>
<evidence type="ECO:0000313" key="4">
    <source>
        <dbReference type="EMBL" id="CDP27347.1"/>
    </source>
</evidence>
<dbReference type="AlphaFoldDB" id="B2B074"/>
<evidence type="ECO:0000313" key="3">
    <source>
        <dbReference type="EMBL" id="CAP70755.1"/>
    </source>
</evidence>
<evidence type="ECO:0000256" key="1">
    <source>
        <dbReference type="SAM" id="MobiDB-lite"/>
    </source>
</evidence>
<dbReference type="Proteomes" id="UP000001197">
    <property type="component" value="Chromosome 3"/>
</dbReference>
<dbReference type="PRINTS" id="PR00381">
    <property type="entry name" value="KINESINLIGHT"/>
</dbReference>
<dbReference type="GeneID" id="6193490"/>
<evidence type="ECO:0000313" key="5">
    <source>
        <dbReference type="Proteomes" id="UP000001197"/>
    </source>
</evidence>
<feature type="region of interest" description="Disordered" evidence="1">
    <location>
        <begin position="1079"/>
        <end position="1189"/>
    </location>
</feature>
<dbReference type="SUPFAM" id="SSF53167">
    <property type="entry name" value="Purine and uridine phosphorylases"/>
    <property type="match status" value="1"/>
</dbReference>